<evidence type="ECO:0000259" key="1">
    <source>
        <dbReference type="PROSITE" id="PS51186"/>
    </source>
</evidence>
<sequence length="189" mass="21458">MMEIKTTQHLTKMTPVDLSTISLRPFKISDVDDFFLWAGDDQVTRNLRWKTCGSKEEALAFIRDVCIPHPWRRSICLDDCSIGFISVFPWSGEERHKADIGYAIGSTYWGQGIATKGLKIAVPQVFKDFPNLLRLQAFVDVENTASQRVLEKVGFIREGVLRKYTCIKGVVKDSVLYSFLSTEEILACD</sequence>
<dbReference type="RefSeq" id="XP_014517835.1">
    <property type="nucleotide sequence ID" value="XM_014662349.2"/>
</dbReference>
<dbReference type="InterPro" id="IPR016181">
    <property type="entry name" value="Acyl_CoA_acyltransferase"/>
</dbReference>
<dbReference type="PANTHER" id="PTHR46067:SF16">
    <property type="entry name" value="N-ACETYLTRANSFERASE DOMAIN-CONTAINING PROTEIN"/>
    <property type="match status" value="1"/>
</dbReference>
<organism evidence="2 3">
    <name type="scientific">Vigna radiata var. radiata</name>
    <name type="common">Mung bean</name>
    <name type="synonym">Phaseolus aureus</name>
    <dbReference type="NCBI Taxonomy" id="3916"/>
    <lineage>
        <taxon>Eukaryota</taxon>
        <taxon>Viridiplantae</taxon>
        <taxon>Streptophyta</taxon>
        <taxon>Embryophyta</taxon>
        <taxon>Tracheophyta</taxon>
        <taxon>Spermatophyta</taxon>
        <taxon>Magnoliopsida</taxon>
        <taxon>eudicotyledons</taxon>
        <taxon>Gunneridae</taxon>
        <taxon>Pentapetalae</taxon>
        <taxon>rosids</taxon>
        <taxon>fabids</taxon>
        <taxon>Fabales</taxon>
        <taxon>Fabaceae</taxon>
        <taxon>Papilionoideae</taxon>
        <taxon>50 kb inversion clade</taxon>
        <taxon>NPAAA clade</taxon>
        <taxon>indigoferoid/millettioid clade</taxon>
        <taxon>Phaseoleae</taxon>
        <taxon>Vigna</taxon>
    </lineage>
</organism>
<feature type="domain" description="N-acetyltransferase" evidence="1">
    <location>
        <begin position="21"/>
        <end position="177"/>
    </location>
</feature>
<gene>
    <name evidence="3" type="primary">LOC106775254</name>
</gene>
<dbReference type="OrthoDB" id="630895at2759"/>
<evidence type="ECO:0000313" key="3">
    <source>
        <dbReference type="RefSeq" id="XP_014517835.1"/>
    </source>
</evidence>
<dbReference type="PANTHER" id="PTHR46067">
    <property type="entry name" value="ACYL-COA N-ACYLTRANSFERASES (NAT) SUPERFAMILY PROTEIN"/>
    <property type="match status" value="1"/>
</dbReference>
<dbReference type="GeneID" id="106775254"/>
<dbReference type="SUPFAM" id="SSF55729">
    <property type="entry name" value="Acyl-CoA N-acyltransferases (Nat)"/>
    <property type="match status" value="1"/>
</dbReference>
<proteinExistence type="predicted"/>
<evidence type="ECO:0000313" key="2">
    <source>
        <dbReference type="Proteomes" id="UP000087766"/>
    </source>
</evidence>
<dbReference type="Pfam" id="PF13302">
    <property type="entry name" value="Acetyltransf_3"/>
    <property type="match status" value="1"/>
</dbReference>
<reference evidence="3" key="2">
    <citation type="submission" date="2025-08" db="UniProtKB">
        <authorList>
            <consortium name="RefSeq"/>
        </authorList>
    </citation>
    <scope>IDENTIFICATION</scope>
    <source>
        <tissue evidence="3">Leaf</tissue>
    </source>
</reference>
<dbReference type="GO" id="GO:0016747">
    <property type="term" value="F:acyltransferase activity, transferring groups other than amino-acyl groups"/>
    <property type="evidence" value="ECO:0007669"/>
    <property type="project" value="InterPro"/>
</dbReference>
<reference evidence="2" key="1">
    <citation type="journal article" date="2014" name="Nat. Commun.">
        <title>Genome sequence of mungbean and insights into evolution within Vigna species.</title>
        <authorList>
            <person name="Kang Y.J."/>
            <person name="Kim S.K."/>
            <person name="Kim M.Y."/>
            <person name="Lestari P."/>
            <person name="Kim K.H."/>
            <person name="Ha B.K."/>
            <person name="Jun T.H."/>
            <person name="Hwang W.J."/>
            <person name="Lee T."/>
            <person name="Lee J."/>
            <person name="Shim S."/>
            <person name="Yoon M.Y."/>
            <person name="Jang Y.E."/>
            <person name="Han K.S."/>
            <person name="Taeprayoon P."/>
            <person name="Yoon N."/>
            <person name="Somta P."/>
            <person name="Tanya P."/>
            <person name="Kim K.S."/>
            <person name="Gwag J.G."/>
            <person name="Moon J.K."/>
            <person name="Lee Y.H."/>
            <person name="Park B.S."/>
            <person name="Bombarely A."/>
            <person name="Doyle J.J."/>
            <person name="Jackson S.A."/>
            <person name="Schafleitner R."/>
            <person name="Srinives P."/>
            <person name="Varshney R.K."/>
            <person name="Lee S.H."/>
        </authorList>
    </citation>
    <scope>NUCLEOTIDE SEQUENCE [LARGE SCALE GENOMIC DNA]</scope>
    <source>
        <strain evidence="2">cv. VC1973A</strain>
    </source>
</reference>
<name>A0A1S3VHS3_VIGRR</name>
<accession>A0A1S3VHS3</accession>
<keyword evidence="2" id="KW-1185">Reference proteome</keyword>
<dbReference type="InterPro" id="IPR000182">
    <property type="entry name" value="GNAT_dom"/>
</dbReference>
<dbReference type="AlphaFoldDB" id="A0A1S3VHS3"/>
<dbReference type="KEGG" id="vra:106775254"/>
<dbReference type="PROSITE" id="PS51186">
    <property type="entry name" value="GNAT"/>
    <property type="match status" value="1"/>
</dbReference>
<dbReference type="Proteomes" id="UP000087766">
    <property type="component" value="Chromosome 10"/>
</dbReference>
<dbReference type="Gene3D" id="3.40.630.30">
    <property type="match status" value="1"/>
</dbReference>
<protein>
    <submittedName>
        <fullName evidence="3">Uncharacterized protein LOC106775254</fullName>
    </submittedName>
</protein>